<dbReference type="InterPro" id="IPR023214">
    <property type="entry name" value="HAD_sf"/>
</dbReference>
<dbReference type="EMBL" id="QKWZ01000360">
    <property type="protein sequence ID" value="PZT65853.1"/>
    <property type="molecule type" value="Genomic_DNA"/>
</dbReference>
<sequence>MAYDLTNTLVIGISSTALFNMQESDNLFKEFCSSNPEKAIEQYRDYMLLHENDELLPGTGFPLVEALLGLNKYKKEADKSPLVEVVVMSRNSPDTGLMILNNIRKKGVDITRSVFTGGETVVDYLEAFNVDLFLTTSIDDAQRVIDSNACAVAILKEPPKESIKYPQDQVRIAFDGDAVLFDESSEIVYKTKGINSFHAQENAKQNEPLAEGPYAMLLKKIARLQDRLPARVDYSPIRIALVTARNSPSELRVIKTLRAWGINVDEAFFLGGVEKTKILKAFNPHIFFDDQDVHLEPASVYVPSGRVPYASRSPLYQQILSIKPA</sequence>
<evidence type="ECO:0000313" key="2">
    <source>
        <dbReference type="EMBL" id="MWT84722.1"/>
    </source>
</evidence>
<dbReference type="EMBL" id="UGET01000004">
    <property type="protein sequence ID" value="STL81035.1"/>
    <property type="molecule type" value="Genomic_DNA"/>
</dbReference>
<dbReference type="PANTHER" id="PTHR31367:SF5">
    <property type="entry name" value="CYTOSOLIC 5'-NUCLEOTIDASE 1A"/>
    <property type="match status" value="1"/>
</dbReference>
<evidence type="ECO:0000313" key="3">
    <source>
        <dbReference type="EMBL" id="PZT65853.1"/>
    </source>
</evidence>
<evidence type="ECO:0000313" key="8">
    <source>
        <dbReference type="Proteomes" id="UP000321461"/>
    </source>
</evidence>
<dbReference type="AlphaFoldDB" id="A0A1V2FWZ2"/>
<dbReference type="Proteomes" id="UP000321461">
    <property type="component" value="Unassembled WGS sequence"/>
</dbReference>
<dbReference type="Proteomes" id="UP000480485">
    <property type="component" value="Unassembled WGS sequence"/>
</dbReference>
<dbReference type="GO" id="GO:0009117">
    <property type="term" value="P:nucleotide metabolic process"/>
    <property type="evidence" value="ECO:0007669"/>
    <property type="project" value="InterPro"/>
</dbReference>
<name>A0A1V2FWZ2_ECOLX</name>
<dbReference type="PANTHER" id="PTHR31367">
    <property type="entry name" value="CYTOSOLIC 5'-NUCLEOTIDASE 1 FAMILY MEMBER"/>
    <property type="match status" value="1"/>
</dbReference>
<dbReference type="GO" id="GO:0000287">
    <property type="term" value="F:magnesium ion binding"/>
    <property type="evidence" value="ECO:0007669"/>
    <property type="project" value="InterPro"/>
</dbReference>
<dbReference type="EMBL" id="WTRN01000047">
    <property type="protein sequence ID" value="MWT84722.1"/>
    <property type="molecule type" value="Genomic_DNA"/>
</dbReference>
<proteinExistence type="predicted"/>
<protein>
    <submittedName>
        <fullName evidence="5">5'-nucleotidase</fullName>
    </submittedName>
</protein>
<dbReference type="Pfam" id="PF06189">
    <property type="entry name" value="5-nucleotidase"/>
    <property type="match status" value="1"/>
</dbReference>
<organism evidence="5 8">
    <name type="scientific">Escherichia coli</name>
    <dbReference type="NCBI Taxonomy" id="562"/>
    <lineage>
        <taxon>Bacteria</taxon>
        <taxon>Pseudomonadati</taxon>
        <taxon>Pseudomonadota</taxon>
        <taxon>Gammaproteobacteria</taxon>
        <taxon>Enterobacterales</taxon>
        <taxon>Enterobacteriaceae</taxon>
        <taxon>Escherichia</taxon>
    </lineage>
</organism>
<evidence type="ECO:0000313" key="4">
    <source>
        <dbReference type="EMBL" id="STL81035.1"/>
    </source>
</evidence>
<dbReference type="Proteomes" id="UP000254255">
    <property type="component" value="Unassembled WGS sequence"/>
</dbReference>
<dbReference type="GO" id="GO:0000166">
    <property type="term" value="F:nucleotide binding"/>
    <property type="evidence" value="ECO:0007669"/>
    <property type="project" value="InterPro"/>
</dbReference>
<dbReference type="InterPro" id="IPR010394">
    <property type="entry name" value="5-nucleotidase"/>
</dbReference>
<reference evidence="5 8" key="3">
    <citation type="submission" date="2019-08" db="EMBL/GenBank/DDBJ databases">
        <title>Whole genome analysis of cultivated E. coli strains isolated from CD patients and healthy donors.</title>
        <authorList>
            <person name="Siniagina M.N."/>
            <person name="Markelova M.I."/>
            <person name="Laikov A.V."/>
            <person name="Boulygina E.A."/>
            <person name="Khusnutdinova D.R."/>
            <person name="Kharchenko A."/>
            <person name="Grigoryeva T.V."/>
        </authorList>
    </citation>
    <scope>NUCLEOTIDE SEQUENCE [LARGE SCALE GENOMIC DNA]</scope>
    <source>
        <strain evidence="5 8">3_77_5</strain>
    </source>
</reference>
<reference evidence="3 6" key="1">
    <citation type="submission" date="2018-06" db="EMBL/GenBank/DDBJ databases">
        <title>Draft genome sequence of mcr-1-harboring Escherichia coli isolated from wound infection of a hospitalized patient, in Bolivia.</title>
        <authorList>
            <person name="Munoz M.E."/>
            <person name="Moura Q."/>
            <person name="Ventura P.R.M."/>
            <person name="Bustos L.R."/>
            <person name="Ovando B.G."/>
            <person name="Terrazas D.I.V."/>
            <person name="Yarhui N.B."/>
            <person name="Cerdeira L."/>
            <person name="Lincopan N."/>
        </authorList>
    </citation>
    <scope>NUCLEOTIDE SEQUENCE [LARGE SCALE GENOMIC DNA]</scope>
    <source>
        <strain evidence="3 6">EcMLT</strain>
    </source>
</reference>
<evidence type="ECO:0000313" key="6">
    <source>
        <dbReference type="Proteomes" id="UP000249482"/>
    </source>
</evidence>
<reference evidence="1 9" key="4">
    <citation type="submission" date="2019-12" db="EMBL/GenBank/DDBJ databases">
        <title>Enteriobacteria Tanzani isolates_10432.</title>
        <authorList>
            <person name="Subbiah M."/>
            <person name="Call D."/>
        </authorList>
    </citation>
    <scope>NUCLEOTIDE SEQUENCE [LARGE SCALE GENOMIC DNA]</scope>
    <source>
        <strain evidence="1 9">10432wG8</strain>
    </source>
</reference>
<dbReference type="Proteomes" id="UP000462271">
    <property type="component" value="Unassembled WGS sequence"/>
</dbReference>
<dbReference type="EMBL" id="WTML01000062">
    <property type="protein sequence ID" value="MWK98765.1"/>
    <property type="molecule type" value="Genomic_DNA"/>
</dbReference>
<reference evidence="4 7" key="2">
    <citation type="submission" date="2018-06" db="EMBL/GenBank/DDBJ databases">
        <authorList>
            <consortium name="Pathogen Informatics"/>
            <person name="Doyle S."/>
        </authorList>
    </citation>
    <scope>NUCLEOTIDE SEQUENCE [LARGE SCALE GENOMIC DNA]</scope>
    <source>
        <strain evidence="4 7">NCTC13148</strain>
    </source>
</reference>
<evidence type="ECO:0000313" key="7">
    <source>
        <dbReference type="Proteomes" id="UP000254255"/>
    </source>
</evidence>
<dbReference type="RefSeq" id="WP_021544648.1">
    <property type="nucleotide sequence ID" value="NZ_AP017617.1"/>
</dbReference>
<dbReference type="Gene3D" id="3.40.50.1000">
    <property type="entry name" value="HAD superfamily/HAD-like"/>
    <property type="match status" value="1"/>
</dbReference>
<reference evidence="2 10" key="5">
    <citation type="submission" date="2019-12" db="EMBL/GenBank/DDBJ databases">
        <title>Enteriobacteria Tanzani isolates_8377-8380.</title>
        <authorList>
            <person name="Subbiah M."/>
            <person name="Call D."/>
        </authorList>
    </citation>
    <scope>NUCLEOTIDE SEQUENCE [LARGE SCALE GENOMIC DNA]</scope>
    <source>
        <strain evidence="2 10">8378wC7</strain>
    </source>
</reference>
<evidence type="ECO:0000313" key="9">
    <source>
        <dbReference type="Proteomes" id="UP000462271"/>
    </source>
</evidence>
<evidence type="ECO:0000313" key="10">
    <source>
        <dbReference type="Proteomes" id="UP000480485"/>
    </source>
</evidence>
<gene>
    <name evidence="3" type="ORF">DNQ45_14015</name>
    <name evidence="5" type="ORF">FWK02_10655</name>
    <name evidence="2" type="ORF">GP954_05965</name>
    <name evidence="1" type="ORF">GQM21_16485</name>
    <name evidence="4" type="ORF">NCTC13148_02976</name>
</gene>
<dbReference type="EMBL" id="VSBS01000296">
    <property type="protein sequence ID" value="TXT01775.1"/>
    <property type="molecule type" value="Genomic_DNA"/>
</dbReference>
<dbReference type="Proteomes" id="UP000249482">
    <property type="component" value="Unassembled WGS sequence"/>
</dbReference>
<accession>A0A1V2FWZ2</accession>
<dbReference type="GO" id="GO:0005737">
    <property type="term" value="C:cytoplasm"/>
    <property type="evidence" value="ECO:0007669"/>
    <property type="project" value="InterPro"/>
</dbReference>
<evidence type="ECO:0000313" key="1">
    <source>
        <dbReference type="EMBL" id="MWK98765.1"/>
    </source>
</evidence>
<evidence type="ECO:0000313" key="5">
    <source>
        <dbReference type="EMBL" id="TXT01775.1"/>
    </source>
</evidence>
<dbReference type="GO" id="GO:0008253">
    <property type="term" value="F:5'-nucleotidase activity"/>
    <property type="evidence" value="ECO:0007669"/>
    <property type="project" value="InterPro"/>
</dbReference>